<dbReference type="InterPro" id="IPR054667">
    <property type="entry name" value="Export_MbnM"/>
</dbReference>
<evidence type="ECO:0000313" key="2">
    <source>
        <dbReference type="EMBL" id="XBY66772.1"/>
    </source>
</evidence>
<feature type="transmembrane region" description="Helical" evidence="1">
    <location>
        <begin position="332"/>
        <end position="350"/>
    </location>
</feature>
<keyword evidence="1" id="KW-0472">Membrane</keyword>
<feature type="transmembrane region" description="Helical" evidence="1">
    <location>
        <begin position="79"/>
        <end position="105"/>
    </location>
</feature>
<evidence type="ECO:0000256" key="1">
    <source>
        <dbReference type="SAM" id="Phobius"/>
    </source>
</evidence>
<dbReference type="NCBIfam" id="NF045578">
    <property type="entry name" value="export_MbnM"/>
    <property type="match status" value="1"/>
</dbReference>
<name>A0AAU7Y8R6_9PSED</name>
<gene>
    <name evidence="2" type="primary">mbnM</name>
    <name evidence="2" type="ORF">ABS648_13695</name>
</gene>
<sequence>MKTGFWRGFGALLLAFAAGQLGPQLDLALLAHAGQGVSGLYVLVTRLAILELVITLALGASLSVLAARGERSGQPGEGLRPALLLAAGVGLPLGLLGGLAGYLLLPRLLSGDPGQVVTALAALPWFFVAAPLRLLNGCAAFLLHARGEGPLALRCKAVELLARLLLGVALIQGLGMGLGGCFITGLLLNLGTALWLTRHLARASSGQPWWPRRDWRSQALRGCAWESQRLLAIQAFGLLAVALFAAERFWPPAPGRLDAFSSALTLALLVFAPLSALLRFLSMRLAASPAEAHPEAIRQVTHRALPVAVAVAALLALSVHRLGALYGQAGPWWTTYVLILAVSLPVRVLGNLRRAQRQAAGQFALVGRLDAGLLWLIGLPTLLAGLAMNSPLLAYAHLVLPELCILASLQRAHTKQPEFC</sequence>
<dbReference type="RefSeq" id="WP_350448495.1">
    <property type="nucleotide sequence ID" value="NZ_CP158373.1"/>
</dbReference>
<keyword evidence="1" id="KW-1133">Transmembrane helix</keyword>
<dbReference type="EMBL" id="CP158373">
    <property type="protein sequence ID" value="XBY66772.1"/>
    <property type="molecule type" value="Genomic_DNA"/>
</dbReference>
<protein>
    <submittedName>
        <fullName evidence="2">Methanobactin export MATE transporter MbnM</fullName>
    </submittedName>
</protein>
<feature type="transmembrane region" description="Helical" evidence="1">
    <location>
        <begin position="262"/>
        <end position="282"/>
    </location>
</feature>
<dbReference type="AlphaFoldDB" id="A0AAU7Y8R6"/>
<organism evidence="2">
    <name type="scientific">Pseudomonas solani</name>
    <dbReference type="NCBI Taxonomy" id="2731552"/>
    <lineage>
        <taxon>Bacteria</taxon>
        <taxon>Pseudomonadati</taxon>
        <taxon>Pseudomonadota</taxon>
        <taxon>Gammaproteobacteria</taxon>
        <taxon>Pseudomonadales</taxon>
        <taxon>Pseudomonadaceae</taxon>
        <taxon>Pseudomonas</taxon>
    </lineage>
</organism>
<keyword evidence="1" id="KW-0812">Transmembrane</keyword>
<feature type="transmembrane region" description="Helical" evidence="1">
    <location>
        <begin position="125"/>
        <end position="144"/>
    </location>
</feature>
<proteinExistence type="predicted"/>
<feature type="transmembrane region" description="Helical" evidence="1">
    <location>
        <begin position="303"/>
        <end position="326"/>
    </location>
</feature>
<reference evidence="2" key="1">
    <citation type="submission" date="2023-08" db="EMBL/GenBank/DDBJ databases">
        <title>Increased levels of nutrients transform a symbiont into a lethal pathobiont.</title>
        <authorList>
            <person name="Lachnit T."/>
            <person name="Ulrich L."/>
            <person name="Willmer F.M."/>
            <person name="Hasenbein T."/>
            <person name="Steiner L.X."/>
            <person name="Wolters M."/>
            <person name="Herbst E.M."/>
            <person name="Deines P."/>
        </authorList>
    </citation>
    <scope>NUCLEOTIDE SEQUENCE</scope>
    <source>
        <strain evidence="2">T3</strain>
    </source>
</reference>
<accession>A0AAU7Y8R6</accession>
<feature type="transmembrane region" description="Helical" evidence="1">
    <location>
        <begin position="362"/>
        <end position="386"/>
    </location>
</feature>
<feature type="transmembrane region" description="Helical" evidence="1">
    <location>
        <begin position="43"/>
        <end position="67"/>
    </location>
</feature>